<dbReference type="PANTHER" id="PTHR47326">
    <property type="entry name" value="TRANSPOSABLE ELEMENT TC3 TRANSPOSASE-LIKE PROTEIN"/>
    <property type="match status" value="1"/>
</dbReference>
<feature type="domain" description="DUF4817" evidence="1">
    <location>
        <begin position="4"/>
        <end position="46"/>
    </location>
</feature>
<keyword evidence="3" id="KW-1185">Reference proteome</keyword>
<proteinExistence type="predicted"/>
<dbReference type="AlphaFoldDB" id="A0A0L7RKS9"/>
<accession>A0A0L7RKS9</accession>
<dbReference type="EMBL" id="KQ414571">
    <property type="protein sequence ID" value="KOC71341.1"/>
    <property type="molecule type" value="Genomic_DNA"/>
</dbReference>
<evidence type="ECO:0000313" key="2">
    <source>
        <dbReference type="EMBL" id="KOC71341.1"/>
    </source>
</evidence>
<sequence length="172" mass="20306">MPLIFGECRNNVREAVRLYATRYPERHQPCTKMFYNIEKKLRKHGEFETRKRNKPRSTTTESNATTVLMRLEENPRTSIRAITAQTALSRSSVCRMIKTNHYHPYKMMKVQHLQHNRKSQYTHVWGGLMHGHLIGPYFYEQNLTSEVVRVWSSECRDSGGESRSQYLDSPTR</sequence>
<reference evidence="2 3" key="1">
    <citation type="submission" date="2015-07" db="EMBL/GenBank/DDBJ databases">
        <title>The genome of Habropoda laboriosa.</title>
        <authorList>
            <person name="Pan H."/>
            <person name="Kapheim K."/>
        </authorList>
    </citation>
    <scope>NUCLEOTIDE SEQUENCE [LARGE SCALE GENOMIC DNA]</scope>
    <source>
        <strain evidence="2">0110345459</strain>
    </source>
</reference>
<dbReference type="Proteomes" id="UP000053825">
    <property type="component" value="Unassembled WGS sequence"/>
</dbReference>
<evidence type="ECO:0000259" key="1">
    <source>
        <dbReference type="Pfam" id="PF16087"/>
    </source>
</evidence>
<dbReference type="PANTHER" id="PTHR47326:SF1">
    <property type="entry name" value="HTH PSQ-TYPE DOMAIN-CONTAINING PROTEIN"/>
    <property type="match status" value="1"/>
</dbReference>
<protein>
    <recommendedName>
        <fullName evidence="1">DUF4817 domain-containing protein</fullName>
    </recommendedName>
</protein>
<gene>
    <name evidence="2" type="ORF">WH47_05051</name>
</gene>
<dbReference type="STRING" id="597456.A0A0L7RKS9"/>
<evidence type="ECO:0000313" key="3">
    <source>
        <dbReference type="Proteomes" id="UP000053825"/>
    </source>
</evidence>
<name>A0A0L7RKS9_9HYME</name>
<dbReference type="Pfam" id="PF16087">
    <property type="entry name" value="DUF4817"/>
    <property type="match status" value="1"/>
</dbReference>
<dbReference type="InterPro" id="IPR032135">
    <property type="entry name" value="DUF4817"/>
</dbReference>
<organism evidence="2 3">
    <name type="scientific">Habropoda laboriosa</name>
    <dbReference type="NCBI Taxonomy" id="597456"/>
    <lineage>
        <taxon>Eukaryota</taxon>
        <taxon>Metazoa</taxon>
        <taxon>Ecdysozoa</taxon>
        <taxon>Arthropoda</taxon>
        <taxon>Hexapoda</taxon>
        <taxon>Insecta</taxon>
        <taxon>Pterygota</taxon>
        <taxon>Neoptera</taxon>
        <taxon>Endopterygota</taxon>
        <taxon>Hymenoptera</taxon>
        <taxon>Apocrita</taxon>
        <taxon>Aculeata</taxon>
        <taxon>Apoidea</taxon>
        <taxon>Anthophila</taxon>
        <taxon>Apidae</taxon>
        <taxon>Habropoda</taxon>
    </lineage>
</organism>